<protein>
    <submittedName>
        <fullName evidence="2">DNA polymerase III subunit epsilon</fullName>
    </submittedName>
</protein>
<dbReference type="EMBL" id="AUZY01008905">
    <property type="protein sequence ID" value="EQD44431.1"/>
    <property type="molecule type" value="Genomic_DNA"/>
</dbReference>
<feature type="non-terminal residue" evidence="2">
    <location>
        <position position="159"/>
    </location>
</feature>
<reference evidence="2" key="1">
    <citation type="submission" date="2013-08" db="EMBL/GenBank/DDBJ databases">
        <authorList>
            <person name="Mendez C."/>
            <person name="Richter M."/>
            <person name="Ferrer M."/>
            <person name="Sanchez J."/>
        </authorList>
    </citation>
    <scope>NUCLEOTIDE SEQUENCE</scope>
</reference>
<dbReference type="Pfam" id="PF00929">
    <property type="entry name" value="RNase_T"/>
    <property type="match status" value="1"/>
</dbReference>
<accession>T0Z8X0</accession>
<dbReference type="Gene3D" id="3.30.420.10">
    <property type="entry name" value="Ribonuclease H-like superfamily/Ribonuclease H"/>
    <property type="match status" value="1"/>
</dbReference>
<dbReference type="AlphaFoldDB" id="T0Z8X0"/>
<name>T0Z8X0_9ZZZZ</name>
<dbReference type="InterPro" id="IPR012337">
    <property type="entry name" value="RNaseH-like_sf"/>
</dbReference>
<dbReference type="InterPro" id="IPR013520">
    <property type="entry name" value="Ribonucl_H"/>
</dbReference>
<feature type="non-terminal residue" evidence="2">
    <location>
        <position position="1"/>
    </location>
</feature>
<evidence type="ECO:0000259" key="1">
    <source>
        <dbReference type="Pfam" id="PF00929"/>
    </source>
</evidence>
<dbReference type="NCBIfam" id="NF005927">
    <property type="entry name" value="PRK07942.1"/>
    <property type="match status" value="1"/>
</dbReference>
<sequence length="159" mass="16863">DPQEARIVTAYLGLVEHGLPSEGRSWLADPGVEISEGATAIHGITTAFARQHGLPSQETVDAVARGICGYLAMGIPVIVYNAAFDFTLLDRECHRHGLPGLAEMLGGPVRPVIDPLVLDKQMDRYRPGKRTLTAACAHYGVALGRAHDAEVDALAATGV</sequence>
<dbReference type="SUPFAM" id="SSF53098">
    <property type="entry name" value="Ribonuclease H-like"/>
    <property type="match status" value="1"/>
</dbReference>
<evidence type="ECO:0000313" key="2">
    <source>
        <dbReference type="EMBL" id="EQD44431.1"/>
    </source>
</evidence>
<organism evidence="2">
    <name type="scientific">mine drainage metagenome</name>
    <dbReference type="NCBI Taxonomy" id="410659"/>
    <lineage>
        <taxon>unclassified sequences</taxon>
        <taxon>metagenomes</taxon>
        <taxon>ecological metagenomes</taxon>
    </lineage>
</organism>
<reference evidence="2" key="2">
    <citation type="journal article" date="2014" name="ISME J.">
        <title>Microbial stratification in low pH oxic and suboxic macroscopic growths along an acid mine drainage.</title>
        <authorList>
            <person name="Mendez-Garcia C."/>
            <person name="Mesa V."/>
            <person name="Sprenger R.R."/>
            <person name="Richter M."/>
            <person name="Diez M.S."/>
            <person name="Solano J."/>
            <person name="Bargiela R."/>
            <person name="Golyshina O.V."/>
            <person name="Manteca A."/>
            <person name="Ramos J.L."/>
            <person name="Gallego J.R."/>
            <person name="Llorente I."/>
            <person name="Martins Dos Santos V.A."/>
            <person name="Jensen O.N."/>
            <person name="Pelaez A.I."/>
            <person name="Sanchez J."/>
            <person name="Ferrer M."/>
        </authorList>
    </citation>
    <scope>NUCLEOTIDE SEQUENCE</scope>
</reference>
<gene>
    <name evidence="2" type="ORF">B1B_13527</name>
</gene>
<dbReference type="CDD" id="cd06127">
    <property type="entry name" value="DEDDh"/>
    <property type="match status" value="1"/>
</dbReference>
<dbReference type="GO" id="GO:0003676">
    <property type="term" value="F:nucleic acid binding"/>
    <property type="evidence" value="ECO:0007669"/>
    <property type="project" value="InterPro"/>
</dbReference>
<comment type="caution">
    <text evidence="2">The sequence shown here is derived from an EMBL/GenBank/DDBJ whole genome shotgun (WGS) entry which is preliminary data.</text>
</comment>
<dbReference type="InterPro" id="IPR036397">
    <property type="entry name" value="RNaseH_sf"/>
</dbReference>
<proteinExistence type="predicted"/>
<feature type="domain" description="Exonuclease" evidence="1">
    <location>
        <begin position="30"/>
        <end position="157"/>
    </location>
</feature>